<evidence type="ECO:0000313" key="3">
    <source>
        <dbReference type="EMBL" id="GGH66300.1"/>
    </source>
</evidence>
<keyword evidence="1" id="KW-1133">Transmembrane helix</keyword>
<dbReference type="RefSeq" id="WP_188360269.1">
    <property type="nucleotide sequence ID" value="NZ_BMDC01000004.1"/>
</dbReference>
<feature type="transmembrane region" description="Helical" evidence="1">
    <location>
        <begin position="144"/>
        <end position="167"/>
    </location>
</feature>
<feature type="transmembrane region" description="Helical" evidence="1">
    <location>
        <begin position="104"/>
        <end position="132"/>
    </location>
</feature>
<proteinExistence type="predicted"/>
<protein>
    <recommendedName>
        <fullName evidence="2">DUF1468 domain-containing protein</fullName>
    </recommendedName>
</protein>
<feature type="domain" description="DUF1468" evidence="2">
    <location>
        <begin position="43"/>
        <end position="166"/>
    </location>
</feature>
<dbReference type="Pfam" id="PF07331">
    <property type="entry name" value="TctB"/>
    <property type="match status" value="1"/>
</dbReference>
<dbReference type="EMBL" id="BMDC01000004">
    <property type="protein sequence ID" value="GGH66300.1"/>
    <property type="molecule type" value="Genomic_DNA"/>
</dbReference>
<evidence type="ECO:0000256" key="1">
    <source>
        <dbReference type="SAM" id="Phobius"/>
    </source>
</evidence>
<keyword evidence="1" id="KW-0472">Membrane</keyword>
<accession>A0A917IX67</accession>
<feature type="transmembrane region" description="Helical" evidence="1">
    <location>
        <begin position="34"/>
        <end position="54"/>
    </location>
</feature>
<dbReference type="InterPro" id="IPR009936">
    <property type="entry name" value="DUF1468"/>
</dbReference>
<sequence length="175" mass="19577">MNKEEAPYIAPDTQASPIVGRHQPENLRGGYPRIYIFMMSMTLIVFIALAVYAFNLAVGSFSKPGPGLWILTASVLALLAWPFALKAKEEYERFNRERVDKMLFMLAGLVAFVVLYPFTGFLVAGFISMLIITRFSARESWKVSLILSVLTPVVVYLVFVVAFQVGLSGLPEWMS</sequence>
<organism evidence="3 4">
    <name type="scientific">Rothia aerolata</name>
    <dbReference type="NCBI Taxonomy" id="1812262"/>
    <lineage>
        <taxon>Bacteria</taxon>
        <taxon>Bacillati</taxon>
        <taxon>Actinomycetota</taxon>
        <taxon>Actinomycetes</taxon>
        <taxon>Micrococcales</taxon>
        <taxon>Micrococcaceae</taxon>
        <taxon>Rothia</taxon>
    </lineage>
</organism>
<name>A0A917IX67_9MICC</name>
<reference evidence="3 4" key="1">
    <citation type="journal article" date="2014" name="Int. J. Syst. Evol. Microbiol.">
        <title>Complete genome sequence of Corynebacterium casei LMG S-19264T (=DSM 44701T), isolated from a smear-ripened cheese.</title>
        <authorList>
            <consortium name="US DOE Joint Genome Institute (JGI-PGF)"/>
            <person name="Walter F."/>
            <person name="Albersmeier A."/>
            <person name="Kalinowski J."/>
            <person name="Ruckert C."/>
        </authorList>
    </citation>
    <scope>NUCLEOTIDE SEQUENCE [LARGE SCALE GENOMIC DNA]</scope>
    <source>
        <strain evidence="3 4">CCM 8669</strain>
    </source>
</reference>
<dbReference type="Proteomes" id="UP000600171">
    <property type="component" value="Unassembled WGS sequence"/>
</dbReference>
<gene>
    <name evidence="3" type="ORF">GCM10007359_20380</name>
</gene>
<evidence type="ECO:0000313" key="4">
    <source>
        <dbReference type="Proteomes" id="UP000600171"/>
    </source>
</evidence>
<dbReference type="AlphaFoldDB" id="A0A917IX67"/>
<keyword evidence="4" id="KW-1185">Reference proteome</keyword>
<comment type="caution">
    <text evidence="3">The sequence shown here is derived from an EMBL/GenBank/DDBJ whole genome shotgun (WGS) entry which is preliminary data.</text>
</comment>
<feature type="transmembrane region" description="Helical" evidence="1">
    <location>
        <begin position="66"/>
        <end position="84"/>
    </location>
</feature>
<keyword evidence="1" id="KW-0812">Transmembrane</keyword>
<evidence type="ECO:0000259" key="2">
    <source>
        <dbReference type="Pfam" id="PF07331"/>
    </source>
</evidence>